<dbReference type="RefSeq" id="WP_105423563.1">
    <property type="nucleotide sequence ID" value="NZ_PUIO01000091.1"/>
</dbReference>
<organism evidence="2 3">
    <name type="scientific">Rhodococcus opacus</name>
    <name type="common">Nocardia opaca</name>
    <dbReference type="NCBI Taxonomy" id="37919"/>
    <lineage>
        <taxon>Bacteria</taxon>
        <taxon>Bacillati</taxon>
        <taxon>Actinomycetota</taxon>
        <taxon>Actinomycetes</taxon>
        <taxon>Mycobacteriales</taxon>
        <taxon>Nocardiaceae</taxon>
        <taxon>Rhodococcus</taxon>
    </lineage>
</organism>
<gene>
    <name evidence="2" type="ORF">C5613_41240</name>
</gene>
<dbReference type="PANTHER" id="PTHR46438">
    <property type="entry name" value="ALPHA/BETA-HYDROLASES SUPERFAMILY PROTEIN"/>
    <property type="match status" value="1"/>
</dbReference>
<evidence type="ECO:0000313" key="3">
    <source>
        <dbReference type="Proteomes" id="UP000239290"/>
    </source>
</evidence>
<reference evidence="3" key="1">
    <citation type="submission" date="2018-02" db="EMBL/GenBank/DDBJ databases">
        <title>Draft genome sequencing of Rhodococcus opacus KU647198.</title>
        <authorList>
            <person name="Zheng B.-X."/>
        </authorList>
    </citation>
    <scope>NUCLEOTIDE SEQUENCE [LARGE SCALE GENOMIC DNA]</scope>
    <source>
        <strain evidence="3">04-OD7</strain>
    </source>
</reference>
<keyword evidence="2" id="KW-0378">Hydrolase</keyword>
<dbReference type="InterPro" id="IPR000073">
    <property type="entry name" value="AB_hydrolase_1"/>
</dbReference>
<dbReference type="Proteomes" id="UP000239290">
    <property type="component" value="Unassembled WGS sequence"/>
</dbReference>
<dbReference type="Pfam" id="PF00561">
    <property type="entry name" value="Abhydrolase_1"/>
    <property type="match status" value="1"/>
</dbReference>
<dbReference type="GO" id="GO:0016787">
    <property type="term" value="F:hydrolase activity"/>
    <property type="evidence" value="ECO:0007669"/>
    <property type="project" value="UniProtKB-KW"/>
</dbReference>
<dbReference type="AlphaFoldDB" id="A0A2S8IHG7"/>
<evidence type="ECO:0000313" key="2">
    <source>
        <dbReference type="EMBL" id="PQP14224.1"/>
    </source>
</evidence>
<dbReference type="PRINTS" id="PR00111">
    <property type="entry name" value="ABHYDROLASE"/>
</dbReference>
<dbReference type="InterPro" id="IPR029058">
    <property type="entry name" value="AB_hydrolase_fold"/>
</dbReference>
<dbReference type="Gene3D" id="3.40.50.1820">
    <property type="entry name" value="alpha/beta hydrolase"/>
    <property type="match status" value="1"/>
</dbReference>
<dbReference type="SUPFAM" id="SSF53474">
    <property type="entry name" value="alpha/beta-Hydrolases"/>
    <property type="match status" value="1"/>
</dbReference>
<comment type="caution">
    <text evidence="2">The sequence shown here is derived from an EMBL/GenBank/DDBJ whole genome shotgun (WGS) entry which is preliminary data.</text>
</comment>
<protein>
    <submittedName>
        <fullName evidence="2">2-hydroxy-6-oxo-2,4-heptadienoate hydrolase</fullName>
    </submittedName>
</protein>
<sequence length="283" mass="30607">MDPSKGFDPADPTAGQSVVAAGLRTHYLEAGSGEPLVLLHGSGPGVSAWENWAEVIPALSRQRRVLAPDIPGFGATESKPDGEYGMDFWVEHLFAFMEAVGVTRAPIVGNSFGGMLAMAASVRDSRRIEGLVLMGSAAGDVPMSEAHKLAARYDGSREELERILRLFPFDPDALTPEMLDRRYEASIRPGAQQATHKIAPSESKNSEAVIKATPVAELEAIQTPTLILHGRDDKVLPVDLAIRVHRAIKPSQLHTFGNCGHWVQLERRDEFVAQVLGFVGGAR</sequence>
<dbReference type="PRINTS" id="PR00412">
    <property type="entry name" value="EPOXHYDRLASE"/>
</dbReference>
<dbReference type="EMBL" id="PUIO01000091">
    <property type="protein sequence ID" value="PQP14224.1"/>
    <property type="molecule type" value="Genomic_DNA"/>
</dbReference>
<dbReference type="PANTHER" id="PTHR46438:SF11">
    <property type="entry name" value="LIPASE-RELATED"/>
    <property type="match status" value="1"/>
</dbReference>
<accession>A0A2S8IHG7</accession>
<feature type="domain" description="AB hydrolase-1" evidence="1">
    <location>
        <begin position="35"/>
        <end position="267"/>
    </location>
</feature>
<dbReference type="InterPro" id="IPR000639">
    <property type="entry name" value="Epox_hydrolase-like"/>
</dbReference>
<evidence type="ECO:0000259" key="1">
    <source>
        <dbReference type="Pfam" id="PF00561"/>
    </source>
</evidence>
<proteinExistence type="predicted"/>
<name>A0A2S8IHG7_RHOOP</name>